<accession>A0ABU6Z4A8</accession>
<dbReference type="CDD" id="cd04481">
    <property type="entry name" value="RPA1_DBD_B_like"/>
    <property type="match status" value="1"/>
</dbReference>
<evidence type="ECO:0008006" key="3">
    <source>
        <dbReference type="Google" id="ProtNLM"/>
    </source>
</evidence>
<comment type="caution">
    <text evidence="1">The sequence shown here is derived from an EMBL/GenBank/DDBJ whole genome shotgun (WGS) entry which is preliminary data.</text>
</comment>
<dbReference type="Proteomes" id="UP001341840">
    <property type="component" value="Unassembled WGS sequence"/>
</dbReference>
<sequence length="169" mass="19555">MSYFNIVPNQGGYRAAEHEFKLTFLNRTTILPITDDAIPRSCLSLYQFADILNMVDDHVYLVDVIGLLASVGEEREYVKEGKIMKMIVKELASKELTIRCALFGEYMDQVNKLLGFDYVEQPVVLVELAKVKFFRGQVGLQNVMHAIRLYFNPNIPEFVEFKKKFFFLP</sequence>
<dbReference type="EMBL" id="JASCZI010271876">
    <property type="protein sequence ID" value="MED6216419.1"/>
    <property type="molecule type" value="Genomic_DNA"/>
</dbReference>
<dbReference type="SUPFAM" id="SSF50249">
    <property type="entry name" value="Nucleic acid-binding proteins"/>
    <property type="match status" value="1"/>
</dbReference>
<protein>
    <recommendedName>
        <fullName evidence="3">DUF223 domain-containing protein</fullName>
    </recommendedName>
</protein>
<keyword evidence="2" id="KW-1185">Reference proteome</keyword>
<name>A0ABU6Z4A8_9FABA</name>
<organism evidence="1 2">
    <name type="scientific">Stylosanthes scabra</name>
    <dbReference type="NCBI Taxonomy" id="79078"/>
    <lineage>
        <taxon>Eukaryota</taxon>
        <taxon>Viridiplantae</taxon>
        <taxon>Streptophyta</taxon>
        <taxon>Embryophyta</taxon>
        <taxon>Tracheophyta</taxon>
        <taxon>Spermatophyta</taxon>
        <taxon>Magnoliopsida</taxon>
        <taxon>eudicotyledons</taxon>
        <taxon>Gunneridae</taxon>
        <taxon>Pentapetalae</taxon>
        <taxon>rosids</taxon>
        <taxon>fabids</taxon>
        <taxon>Fabales</taxon>
        <taxon>Fabaceae</taxon>
        <taxon>Papilionoideae</taxon>
        <taxon>50 kb inversion clade</taxon>
        <taxon>dalbergioids sensu lato</taxon>
        <taxon>Dalbergieae</taxon>
        <taxon>Pterocarpus clade</taxon>
        <taxon>Stylosanthes</taxon>
    </lineage>
</organism>
<dbReference type="PANTHER" id="PTHR47165">
    <property type="entry name" value="OS03G0429900 PROTEIN"/>
    <property type="match status" value="1"/>
</dbReference>
<dbReference type="InterPro" id="IPR012340">
    <property type="entry name" value="NA-bd_OB-fold"/>
</dbReference>
<proteinExistence type="predicted"/>
<evidence type="ECO:0000313" key="2">
    <source>
        <dbReference type="Proteomes" id="UP001341840"/>
    </source>
</evidence>
<gene>
    <name evidence="1" type="ORF">PIB30_007397</name>
</gene>
<dbReference type="PANTHER" id="PTHR47165:SF4">
    <property type="entry name" value="OS03G0429900 PROTEIN"/>
    <property type="match status" value="1"/>
</dbReference>
<reference evidence="1 2" key="1">
    <citation type="journal article" date="2023" name="Plants (Basel)">
        <title>Bridging the Gap: Combining Genomics and Transcriptomics Approaches to Understand Stylosanthes scabra, an Orphan Legume from the Brazilian Caatinga.</title>
        <authorList>
            <person name="Ferreira-Neto J.R.C."/>
            <person name="da Silva M.D."/>
            <person name="Binneck E."/>
            <person name="de Melo N.F."/>
            <person name="da Silva R.H."/>
            <person name="de Melo A.L.T.M."/>
            <person name="Pandolfi V."/>
            <person name="Bustamante F.O."/>
            <person name="Brasileiro-Vidal A.C."/>
            <person name="Benko-Iseppon A.M."/>
        </authorList>
    </citation>
    <scope>NUCLEOTIDE SEQUENCE [LARGE SCALE GENOMIC DNA]</scope>
    <source>
        <tissue evidence="1">Leaves</tissue>
    </source>
</reference>
<evidence type="ECO:0000313" key="1">
    <source>
        <dbReference type="EMBL" id="MED6216419.1"/>
    </source>
</evidence>
<dbReference type="Gene3D" id="2.40.50.140">
    <property type="entry name" value="Nucleic acid-binding proteins"/>
    <property type="match status" value="1"/>
</dbReference>